<feature type="non-terminal residue" evidence="1">
    <location>
        <position position="65"/>
    </location>
</feature>
<evidence type="ECO:0000313" key="2">
    <source>
        <dbReference type="Proteomes" id="UP001233999"/>
    </source>
</evidence>
<organism evidence="1 2">
    <name type="scientific">Diploptera punctata</name>
    <name type="common">Pacific beetle cockroach</name>
    <dbReference type="NCBI Taxonomy" id="6984"/>
    <lineage>
        <taxon>Eukaryota</taxon>
        <taxon>Metazoa</taxon>
        <taxon>Ecdysozoa</taxon>
        <taxon>Arthropoda</taxon>
        <taxon>Hexapoda</taxon>
        <taxon>Insecta</taxon>
        <taxon>Pterygota</taxon>
        <taxon>Neoptera</taxon>
        <taxon>Polyneoptera</taxon>
        <taxon>Dictyoptera</taxon>
        <taxon>Blattodea</taxon>
        <taxon>Blaberoidea</taxon>
        <taxon>Blaberidae</taxon>
        <taxon>Diplopterinae</taxon>
        <taxon>Diploptera</taxon>
    </lineage>
</organism>
<comment type="caution">
    <text evidence="1">The sequence shown here is derived from an EMBL/GenBank/DDBJ whole genome shotgun (WGS) entry which is preliminary data.</text>
</comment>
<dbReference type="AlphaFoldDB" id="A0AAD8E593"/>
<reference evidence="1" key="2">
    <citation type="submission" date="2023-05" db="EMBL/GenBank/DDBJ databases">
        <authorList>
            <person name="Fouks B."/>
        </authorList>
    </citation>
    <scope>NUCLEOTIDE SEQUENCE</scope>
    <source>
        <strain evidence="1">Stay&amp;Tobe</strain>
        <tissue evidence="1">Testes</tissue>
    </source>
</reference>
<gene>
    <name evidence="1" type="ORF">L9F63_006078</name>
</gene>
<accession>A0AAD8E593</accession>
<keyword evidence="2" id="KW-1185">Reference proteome</keyword>
<proteinExistence type="predicted"/>
<name>A0AAD8E593_DIPPU</name>
<sequence>LNFTILFMLKLDDYKFQCTDKWFGEVIVGIAGLWLRFLCHQHKASQGEIFKDWFQTEIIDFPLEH</sequence>
<feature type="non-terminal residue" evidence="1">
    <location>
        <position position="1"/>
    </location>
</feature>
<protein>
    <submittedName>
        <fullName evidence="1">Uncharacterized protein</fullName>
    </submittedName>
</protein>
<evidence type="ECO:0000313" key="1">
    <source>
        <dbReference type="EMBL" id="KAJ9577334.1"/>
    </source>
</evidence>
<dbReference type="EMBL" id="JASPKZ010009365">
    <property type="protein sequence ID" value="KAJ9577334.1"/>
    <property type="molecule type" value="Genomic_DNA"/>
</dbReference>
<reference evidence="1" key="1">
    <citation type="journal article" date="2023" name="IScience">
        <title>Live-bearing cockroach genome reveals convergent evolutionary mechanisms linked to viviparity in insects and beyond.</title>
        <authorList>
            <person name="Fouks B."/>
            <person name="Harrison M.C."/>
            <person name="Mikhailova A.A."/>
            <person name="Marchal E."/>
            <person name="English S."/>
            <person name="Carruthers M."/>
            <person name="Jennings E.C."/>
            <person name="Chiamaka E.L."/>
            <person name="Frigard R.A."/>
            <person name="Pippel M."/>
            <person name="Attardo G.M."/>
            <person name="Benoit J.B."/>
            <person name="Bornberg-Bauer E."/>
            <person name="Tobe S.S."/>
        </authorList>
    </citation>
    <scope>NUCLEOTIDE SEQUENCE</scope>
    <source>
        <strain evidence="1">Stay&amp;Tobe</strain>
    </source>
</reference>
<dbReference type="Proteomes" id="UP001233999">
    <property type="component" value="Unassembled WGS sequence"/>
</dbReference>